<name>A0ABU0IRC6_9CAUL</name>
<dbReference type="InterPro" id="IPR014598">
    <property type="entry name" value="UCP035865"/>
</dbReference>
<gene>
    <name evidence="1" type="ORF">QO010_001273</name>
</gene>
<dbReference type="Pfam" id="PF10098">
    <property type="entry name" value="DUF2336"/>
    <property type="match status" value="1"/>
</dbReference>
<organism evidence="1 2">
    <name type="scientific">Caulobacter ginsengisoli</name>
    <dbReference type="NCBI Taxonomy" id="400775"/>
    <lineage>
        <taxon>Bacteria</taxon>
        <taxon>Pseudomonadati</taxon>
        <taxon>Pseudomonadota</taxon>
        <taxon>Alphaproteobacteria</taxon>
        <taxon>Caulobacterales</taxon>
        <taxon>Caulobacteraceae</taxon>
        <taxon>Caulobacter</taxon>
    </lineage>
</organism>
<dbReference type="InterPro" id="IPR019285">
    <property type="entry name" value="DUF2336"/>
</dbReference>
<dbReference type="Proteomes" id="UP001228905">
    <property type="component" value="Unassembled WGS sequence"/>
</dbReference>
<dbReference type="EMBL" id="JAUSVS010000002">
    <property type="protein sequence ID" value="MDQ0463502.1"/>
    <property type="molecule type" value="Genomic_DNA"/>
</dbReference>
<dbReference type="PIRSF" id="PIRSF035865">
    <property type="entry name" value="UCP035865"/>
    <property type="match status" value="1"/>
</dbReference>
<evidence type="ECO:0000313" key="2">
    <source>
        <dbReference type="Proteomes" id="UP001228905"/>
    </source>
</evidence>
<sequence length="368" mass="40440">MSSPAAASSRLSDLIALAEQPSSERRRELLRSVTDMFFTHEGHGAGEMALFDDVMNKLAGDMETAVRAELAQRMAGAHTAPSSLLRNLASDHIEVARPVLERASGLTDADLEHVARTQGQEHLRAISQRPAVPMSVSDVIVERGDDNTLGVLLGNEGASLSREAHERVVDRAAANPALHEIVIDRQSLPVDLLNDMYFMVEARLRDTIMARNATIDPAELEAALEAGRKRVAAQDGALPADFAEGEAYIRNMKARGDITPRALAAMLRNREMTRFLLALAELAEIDFHTARRIIDRRELDALAIVCKAADFDRSLFLTFAVLILDRDADAMGKAKTYGELYSALPRETATRTVRFWRMRRTTGDVAAA</sequence>
<dbReference type="RefSeq" id="WP_307347476.1">
    <property type="nucleotide sequence ID" value="NZ_JAUSVS010000002.1"/>
</dbReference>
<proteinExistence type="predicted"/>
<evidence type="ECO:0000313" key="1">
    <source>
        <dbReference type="EMBL" id="MDQ0463502.1"/>
    </source>
</evidence>
<reference evidence="1 2" key="1">
    <citation type="submission" date="2023-07" db="EMBL/GenBank/DDBJ databases">
        <title>Genomic Encyclopedia of Type Strains, Phase IV (KMG-IV): sequencing the most valuable type-strain genomes for metagenomic binning, comparative biology and taxonomic classification.</title>
        <authorList>
            <person name="Goeker M."/>
        </authorList>
    </citation>
    <scope>NUCLEOTIDE SEQUENCE [LARGE SCALE GENOMIC DNA]</scope>
    <source>
        <strain evidence="1 2">DSM 18695</strain>
    </source>
</reference>
<comment type="caution">
    <text evidence="1">The sequence shown here is derived from an EMBL/GenBank/DDBJ whole genome shotgun (WGS) entry which is preliminary data.</text>
</comment>
<accession>A0ABU0IRC6</accession>
<keyword evidence="2" id="KW-1185">Reference proteome</keyword>
<protein>
    <submittedName>
        <fullName evidence="1">Uncharacterized protein (DUF2336 family)</fullName>
    </submittedName>
</protein>